<dbReference type="GO" id="GO:0032218">
    <property type="term" value="P:riboflavin transport"/>
    <property type="evidence" value="ECO:0007669"/>
    <property type="project" value="TreeGrafter"/>
</dbReference>
<organism evidence="5 6">
    <name type="scientific">Candida tropicalis (strain ATCC MYA-3404 / T1)</name>
    <name type="common">Yeast</name>
    <dbReference type="NCBI Taxonomy" id="294747"/>
    <lineage>
        <taxon>Eukaryota</taxon>
        <taxon>Fungi</taxon>
        <taxon>Dikarya</taxon>
        <taxon>Ascomycota</taxon>
        <taxon>Saccharomycotina</taxon>
        <taxon>Pichiomycetes</taxon>
        <taxon>Debaryomycetaceae</taxon>
        <taxon>Candida/Lodderomyces clade</taxon>
        <taxon>Candida</taxon>
    </lineage>
</organism>
<comment type="similarity">
    <text evidence="2">Belongs to the major facilitator superfamily. Monocarboxylate porter (TC 2.A.1.13) family.</text>
</comment>
<dbReference type="Pfam" id="PF07690">
    <property type="entry name" value="MFS_1"/>
    <property type="match status" value="1"/>
</dbReference>
<accession>C5M251</accession>
<dbReference type="GeneID" id="8296683"/>
<dbReference type="InterPro" id="IPR020846">
    <property type="entry name" value="MFS_dom"/>
</dbReference>
<dbReference type="SUPFAM" id="SSF103473">
    <property type="entry name" value="MFS general substrate transporter"/>
    <property type="match status" value="1"/>
</dbReference>
<dbReference type="VEuPathDB" id="FungiDB:CTRG_00140"/>
<feature type="transmembrane region" description="Helical" evidence="3">
    <location>
        <begin position="164"/>
        <end position="185"/>
    </location>
</feature>
<dbReference type="GO" id="GO:0022857">
    <property type="term" value="F:transmembrane transporter activity"/>
    <property type="evidence" value="ECO:0007669"/>
    <property type="project" value="InterPro"/>
</dbReference>
<proteinExistence type="inferred from homology"/>
<feature type="transmembrane region" description="Helical" evidence="3">
    <location>
        <begin position="347"/>
        <end position="368"/>
    </location>
</feature>
<keyword evidence="3" id="KW-1133">Transmembrane helix</keyword>
<keyword evidence="6" id="KW-1185">Reference proteome</keyword>
<feature type="transmembrane region" description="Helical" evidence="3">
    <location>
        <begin position="374"/>
        <end position="398"/>
    </location>
</feature>
<evidence type="ECO:0000313" key="6">
    <source>
        <dbReference type="Proteomes" id="UP000002037"/>
    </source>
</evidence>
<dbReference type="Proteomes" id="UP000002037">
    <property type="component" value="Unassembled WGS sequence"/>
</dbReference>
<name>C5M251_CANTT</name>
<comment type="subcellular location">
    <subcellularLocation>
        <location evidence="1">Membrane</location>
        <topology evidence="1">Multi-pass membrane protein</topology>
    </subcellularLocation>
</comment>
<feature type="domain" description="Major facilitator superfamily (MFS) profile" evidence="4">
    <location>
        <begin position="69"/>
        <end position="465"/>
    </location>
</feature>
<reference evidence="5 6" key="1">
    <citation type="journal article" date="2009" name="Nature">
        <title>Evolution of pathogenicity and sexual reproduction in eight Candida genomes.</title>
        <authorList>
            <person name="Butler G."/>
            <person name="Rasmussen M.D."/>
            <person name="Lin M.F."/>
            <person name="Santos M.A."/>
            <person name="Sakthikumar S."/>
            <person name="Munro C.A."/>
            <person name="Rheinbay E."/>
            <person name="Grabherr M."/>
            <person name="Forche A."/>
            <person name="Reedy J.L."/>
            <person name="Agrafioti I."/>
            <person name="Arnaud M.B."/>
            <person name="Bates S."/>
            <person name="Brown A.J."/>
            <person name="Brunke S."/>
            <person name="Costanzo M.C."/>
            <person name="Fitzpatrick D.A."/>
            <person name="de Groot P.W."/>
            <person name="Harris D."/>
            <person name="Hoyer L.L."/>
            <person name="Hube B."/>
            <person name="Klis F.M."/>
            <person name="Kodira C."/>
            <person name="Lennard N."/>
            <person name="Logue M.E."/>
            <person name="Martin R."/>
            <person name="Neiman A.M."/>
            <person name="Nikolaou E."/>
            <person name="Quail M.A."/>
            <person name="Quinn J."/>
            <person name="Santos M.C."/>
            <person name="Schmitzberger F.F."/>
            <person name="Sherlock G."/>
            <person name="Shah P."/>
            <person name="Silverstein K.A."/>
            <person name="Skrzypek M.S."/>
            <person name="Soll D."/>
            <person name="Staggs R."/>
            <person name="Stansfield I."/>
            <person name="Stumpf M.P."/>
            <person name="Sudbery P.E."/>
            <person name="Srikantha T."/>
            <person name="Zeng Q."/>
            <person name="Berman J."/>
            <person name="Berriman M."/>
            <person name="Heitman J."/>
            <person name="Gow N.A."/>
            <person name="Lorenz M.C."/>
            <person name="Birren B.W."/>
            <person name="Kellis M."/>
            <person name="Cuomo C.A."/>
        </authorList>
    </citation>
    <scope>NUCLEOTIDE SEQUENCE [LARGE SCALE GENOMIC DNA]</scope>
    <source>
        <strain evidence="6">ATCC MYA-3404 / T1</strain>
    </source>
</reference>
<protein>
    <recommendedName>
        <fullName evidence="4">Major facilitator superfamily (MFS) profile domain-containing protein</fullName>
    </recommendedName>
</protein>
<evidence type="ECO:0000256" key="2">
    <source>
        <dbReference type="ARBA" id="ARBA00006727"/>
    </source>
</evidence>
<feature type="transmembrane region" description="Helical" evidence="3">
    <location>
        <begin position="318"/>
        <end position="335"/>
    </location>
</feature>
<feature type="transmembrane region" description="Helical" evidence="3">
    <location>
        <begin position="229"/>
        <end position="249"/>
    </location>
</feature>
<dbReference type="PROSITE" id="PS50850">
    <property type="entry name" value="MFS"/>
    <property type="match status" value="1"/>
</dbReference>
<dbReference type="EMBL" id="GG692395">
    <property type="protein sequence ID" value="EER35401.1"/>
    <property type="molecule type" value="Genomic_DNA"/>
</dbReference>
<dbReference type="HOGENOM" id="CLU_001265_1_0_1"/>
<feature type="transmembrane region" description="Helical" evidence="3">
    <location>
        <begin position="410"/>
        <end position="431"/>
    </location>
</feature>
<dbReference type="eggNOG" id="KOG2504">
    <property type="taxonomic scope" value="Eukaryota"/>
</dbReference>
<feature type="transmembrane region" description="Helical" evidence="3">
    <location>
        <begin position="197"/>
        <end position="217"/>
    </location>
</feature>
<evidence type="ECO:0000259" key="4">
    <source>
        <dbReference type="PROSITE" id="PS50850"/>
    </source>
</evidence>
<keyword evidence="3" id="KW-0472">Membrane</keyword>
<feature type="transmembrane region" description="Helical" evidence="3">
    <location>
        <begin position="282"/>
        <end position="302"/>
    </location>
</feature>
<dbReference type="CDD" id="cd17352">
    <property type="entry name" value="MFS_MCT_SLC16"/>
    <property type="match status" value="1"/>
</dbReference>
<keyword evidence="3" id="KW-0812">Transmembrane</keyword>
<dbReference type="InterPro" id="IPR036259">
    <property type="entry name" value="MFS_trans_sf"/>
</dbReference>
<gene>
    <name evidence="5" type="ORF">CTRG_00140</name>
</gene>
<dbReference type="InterPro" id="IPR011701">
    <property type="entry name" value="MFS"/>
</dbReference>
<feature type="transmembrane region" description="Helical" evidence="3">
    <location>
        <begin position="141"/>
        <end position="158"/>
    </location>
</feature>
<feature type="transmembrane region" description="Helical" evidence="3">
    <location>
        <begin position="110"/>
        <end position="129"/>
    </location>
</feature>
<dbReference type="OrthoDB" id="6509908at2759"/>
<evidence type="ECO:0000313" key="5">
    <source>
        <dbReference type="EMBL" id="EER35401.1"/>
    </source>
</evidence>
<dbReference type="Gene3D" id="1.20.1250.20">
    <property type="entry name" value="MFS general substrate transporter like domains"/>
    <property type="match status" value="1"/>
</dbReference>
<evidence type="ECO:0000256" key="1">
    <source>
        <dbReference type="ARBA" id="ARBA00004141"/>
    </source>
</evidence>
<feature type="transmembrane region" description="Helical" evidence="3">
    <location>
        <begin position="443"/>
        <end position="464"/>
    </location>
</feature>
<dbReference type="PANTHER" id="PTHR11360:SF177">
    <property type="entry name" value="RIBOFLAVIN TRANSPORTER MCH5"/>
    <property type="match status" value="1"/>
</dbReference>
<dbReference type="GO" id="GO:0016020">
    <property type="term" value="C:membrane"/>
    <property type="evidence" value="ECO:0007669"/>
    <property type="project" value="UniProtKB-SubCell"/>
</dbReference>
<dbReference type="InterPro" id="IPR050327">
    <property type="entry name" value="Proton-linked_MCT"/>
</dbReference>
<dbReference type="AlphaFoldDB" id="C5M251"/>
<dbReference type="RefSeq" id="XP_002545359.1">
    <property type="nucleotide sequence ID" value="XM_002545313.1"/>
</dbReference>
<sequence>MSIIDKEQQIENNSYYEHEIYDLSPPTTEEIQHMTSSEIQKFKSSASSKHSTLHLLDDPSNFPDGWNTIAMLTLFGSFLGMIGSLGFVNSGGVMQSYVSEHILINDSQSSIGWIFSIYNLFAFGGLIVSGPLFDKIGCKKPIFIGTILMFCGFLATSFCKKIYQFILAYSILGGMGTSLVFGPFVATLSHFFLTKRALVIGISYTGGGLGGVIFPIMYRELFPKIGFGWTIRIGSFISLFCCVCGWLIIHDRHDEFHDNSDENLFKEVLGSIDFKILFKNRLFSVLVTGLLFNGLIFLISMVELPGYARSQGFDDNKAYLLIVVFNSFSIPGRIIPSYIADNGFGRFNTFVVINLISLIAFTVIWLPFGSNLTALYIFSGVFGFSSGSVLSLSASLIASIVKTKDVGKGLGTAFSILSIGDLIGIPIAGAIATGSSQSFKNLVYFLTACAAIGSAVSFISRFLYGGLNFDRV</sequence>
<feature type="transmembrane region" description="Helical" evidence="3">
    <location>
        <begin position="69"/>
        <end position="90"/>
    </location>
</feature>
<evidence type="ECO:0000256" key="3">
    <source>
        <dbReference type="SAM" id="Phobius"/>
    </source>
</evidence>
<dbReference type="PANTHER" id="PTHR11360">
    <property type="entry name" value="MONOCARBOXYLATE TRANSPORTER"/>
    <property type="match status" value="1"/>
</dbReference>
<dbReference type="KEGG" id="ctp:CTRG_00140"/>